<reference evidence="2 3" key="1">
    <citation type="journal article" date="2016" name="Mol. Biol. Evol.">
        <title>Comparative Genomics of Early-Diverging Mushroom-Forming Fungi Provides Insights into the Origins of Lignocellulose Decay Capabilities.</title>
        <authorList>
            <person name="Nagy L.G."/>
            <person name="Riley R."/>
            <person name="Tritt A."/>
            <person name="Adam C."/>
            <person name="Daum C."/>
            <person name="Floudas D."/>
            <person name="Sun H."/>
            <person name="Yadav J.S."/>
            <person name="Pangilinan J."/>
            <person name="Larsson K.H."/>
            <person name="Matsuura K."/>
            <person name="Barry K."/>
            <person name="Labutti K."/>
            <person name="Kuo R."/>
            <person name="Ohm R.A."/>
            <person name="Bhattacharya S.S."/>
            <person name="Shirouzu T."/>
            <person name="Yoshinaga Y."/>
            <person name="Martin F.M."/>
            <person name="Grigoriev I.V."/>
            <person name="Hibbett D.S."/>
        </authorList>
    </citation>
    <scope>NUCLEOTIDE SEQUENCE [LARGE SCALE GENOMIC DNA]</scope>
    <source>
        <strain evidence="2 3">93-53</strain>
    </source>
</reference>
<sequence>MKLVSVYENEGKRLFSGHRSAALALVFIMPWYGGCSVRIDRGKSRWPTISGG</sequence>
<evidence type="ECO:0000313" key="2">
    <source>
        <dbReference type="EMBL" id="KZT08391.1"/>
    </source>
</evidence>
<dbReference type="AlphaFoldDB" id="A0A165F4V9"/>
<name>A0A165F4V9_9APHY</name>
<organism evidence="2 3">
    <name type="scientific">Laetiporus sulphureus 93-53</name>
    <dbReference type="NCBI Taxonomy" id="1314785"/>
    <lineage>
        <taxon>Eukaryota</taxon>
        <taxon>Fungi</taxon>
        <taxon>Dikarya</taxon>
        <taxon>Basidiomycota</taxon>
        <taxon>Agaricomycotina</taxon>
        <taxon>Agaricomycetes</taxon>
        <taxon>Polyporales</taxon>
        <taxon>Laetiporus</taxon>
    </lineage>
</organism>
<dbReference type="EMBL" id="KV427615">
    <property type="protein sequence ID" value="KZT08391.1"/>
    <property type="molecule type" value="Genomic_DNA"/>
</dbReference>
<evidence type="ECO:0000256" key="1">
    <source>
        <dbReference type="SAM" id="Phobius"/>
    </source>
</evidence>
<accession>A0A165F4V9</accession>
<gene>
    <name evidence="2" type="ORF">LAESUDRAFT_723899</name>
</gene>
<dbReference type="Proteomes" id="UP000076871">
    <property type="component" value="Unassembled WGS sequence"/>
</dbReference>
<dbReference type="GeneID" id="63825533"/>
<feature type="transmembrane region" description="Helical" evidence="1">
    <location>
        <begin position="20"/>
        <end position="39"/>
    </location>
</feature>
<evidence type="ECO:0000313" key="3">
    <source>
        <dbReference type="Proteomes" id="UP000076871"/>
    </source>
</evidence>
<dbReference type="InParanoid" id="A0A165F4V9"/>
<keyword evidence="1" id="KW-1133">Transmembrane helix</keyword>
<keyword evidence="1" id="KW-0812">Transmembrane</keyword>
<dbReference type="RefSeq" id="XP_040766131.1">
    <property type="nucleotide sequence ID" value="XM_040908504.1"/>
</dbReference>
<protein>
    <submittedName>
        <fullName evidence="2">Uncharacterized protein</fullName>
    </submittedName>
</protein>
<keyword evidence="1" id="KW-0472">Membrane</keyword>
<keyword evidence="3" id="KW-1185">Reference proteome</keyword>
<proteinExistence type="predicted"/>